<dbReference type="InParanoid" id="A0A0C3FEY6"/>
<feature type="domain" description="CHAT" evidence="1">
    <location>
        <begin position="1039"/>
        <end position="1333"/>
    </location>
</feature>
<dbReference type="SUPFAM" id="SSF81901">
    <property type="entry name" value="HCP-like"/>
    <property type="match status" value="1"/>
</dbReference>
<dbReference type="Gene3D" id="1.25.40.10">
    <property type="entry name" value="Tetratricopeptide repeat domain"/>
    <property type="match status" value="2"/>
</dbReference>
<dbReference type="SUPFAM" id="SSF48452">
    <property type="entry name" value="TPR-like"/>
    <property type="match status" value="1"/>
</dbReference>
<dbReference type="HOGENOM" id="CLU_001305_0_3_1"/>
<protein>
    <recommendedName>
        <fullName evidence="1">CHAT domain-containing protein</fullName>
    </recommendedName>
</protein>
<evidence type="ECO:0000313" key="2">
    <source>
        <dbReference type="EMBL" id="KIM78471.1"/>
    </source>
</evidence>
<dbReference type="OrthoDB" id="9991317at2759"/>
<dbReference type="Pfam" id="PF12770">
    <property type="entry name" value="CHAT"/>
    <property type="match status" value="1"/>
</dbReference>
<dbReference type="STRING" id="765440.A0A0C3FEY6"/>
<keyword evidence="3" id="KW-1185">Reference proteome</keyword>
<reference evidence="2 3" key="1">
    <citation type="submission" date="2014-04" db="EMBL/GenBank/DDBJ databases">
        <authorList>
            <consortium name="DOE Joint Genome Institute"/>
            <person name="Kuo A."/>
            <person name="Tarkka M."/>
            <person name="Buscot F."/>
            <person name="Kohler A."/>
            <person name="Nagy L.G."/>
            <person name="Floudas D."/>
            <person name="Copeland A."/>
            <person name="Barry K.W."/>
            <person name="Cichocki N."/>
            <person name="Veneault-Fourrey C."/>
            <person name="LaButti K."/>
            <person name="Lindquist E.A."/>
            <person name="Lipzen A."/>
            <person name="Lundell T."/>
            <person name="Morin E."/>
            <person name="Murat C."/>
            <person name="Sun H."/>
            <person name="Tunlid A."/>
            <person name="Henrissat B."/>
            <person name="Grigoriev I.V."/>
            <person name="Hibbett D.S."/>
            <person name="Martin F."/>
            <person name="Nordberg H.P."/>
            <person name="Cantor M.N."/>
            <person name="Hua S.X."/>
        </authorList>
    </citation>
    <scope>NUCLEOTIDE SEQUENCE [LARGE SCALE GENOMIC DNA]</scope>
    <source>
        <strain evidence="2 3">F 1598</strain>
    </source>
</reference>
<dbReference type="InterPro" id="IPR024983">
    <property type="entry name" value="CHAT_dom"/>
</dbReference>
<dbReference type="Proteomes" id="UP000054166">
    <property type="component" value="Unassembled WGS sequence"/>
</dbReference>
<evidence type="ECO:0000259" key="1">
    <source>
        <dbReference type="Pfam" id="PF12770"/>
    </source>
</evidence>
<dbReference type="EMBL" id="KN833016">
    <property type="protein sequence ID" value="KIM78471.1"/>
    <property type="molecule type" value="Genomic_DNA"/>
</dbReference>
<name>A0A0C3FEY6_PILCF</name>
<reference evidence="3" key="2">
    <citation type="submission" date="2015-01" db="EMBL/GenBank/DDBJ databases">
        <title>Evolutionary Origins and Diversification of the Mycorrhizal Mutualists.</title>
        <authorList>
            <consortium name="DOE Joint Genome Institute"/>
            <consortium name="Mycorrhizal Genomics Consortium"/>
            <person name="Kohler A."/>
            <person name="Kuo A."/>
            <person name="Nagy L.G."/>
            <person name="Floudas D."/>
            <person name="Copeland A."/>
            <person name="Barry K.W."/>
            <person name="Cichocki N."/>
            <person name="Veneault-Fourrey C."/>
            <person name="LaButti K."/>
            <person name="Lindquist E.A."/>
            <person name="Lipzen A."/>
            <person name="Lundell T."/>
            <person name="Morin E."/>
            <person name="Murat C."/>
            <person name="Riley R."/>
            <person name="Ohm R."/>
            <person name="Sun H."/>
            <person name="Tunlid A."/>
            <person name="Henrissat B."/>
            <person name="Grigoriev I.V."/>
            <person name="Hibbett D.S."/>
            <person name="Martin F."/>
        </authorList>
    </citation>
    <scope>NUCLEOTIDE SEQUENCE [LARGE SCALE GENOMIC DNA]</scope>
    <source>
        <strain evidence="3">F 1598</strain>
    </source>
</reference>
<sequence>MVLGKRRVLSSSQSPSSTQVYGLQIDSADVAAWVESLSDSEPRKFYVEIRASQMEVQVTEAAERNETLSWNEVLFLLIGNSSSIISLSILHKPSTAIITQETCIGCVDITFGTLLTRCADNDFAALEMMSVATESKEPTIGIIRVKLIECTDLNDLAMQMDNVGRNQLRRFWNFGNLTNLQDAFSNIENAVKLMDDECLSKPELLSNLGVAQQSRFEQFGHLSDLENAISNIKKAVDMTYDGHPDQPMYLLNLGSNQLIRFGCLGNLPDIENAISNIEKAVDMAYDGHPSKPGRLANLGMAQKARFECLGDLSDLENAISNTEKAIALAYDGHPDLPLYFSSLGCDQEWRFKHLGNLSDLENAISNKEKAVKLTDDGHPSKADYLSNLGTAQHSRFERLGNSSDLENAISNTEKAVMLTDDGHPSKPVYITNLGLVHLARFKHFGDLSDLEHAISNNEKAVDLTYDGHPSKPERLVNLGIAQQKRFEHLGILADLENAISNKEKAVQLANDEYPNKRTLLLDLGVSQQARFERLGNLSDLENAILTLVKAVELTDDGHPSKPEHLCALGCAQLARFERLGDLFDLEHAISNKEKGVNLTYDGDPSKSGRLCDLGVSQHTRFERLGNLFDLENAIRNIDKAVKLMDDRHPDKPILLSSLCTSKQTRFERLGDLSDLENAISSIAKAVGLIDDRHPNKPGLLINLGVAQRARFEHLGDLSDLENAISNAEKAVDLTDDGHPNKARFLSNLGTSHQIRFRKFTKLEDRVASVSSFKAAARLKAADPYHALFAARKWAEISHLHGDRISALEGYRTALELMPKVAWLGLDTPSRQNRLHREKLEDLGCLAASCAINIGHFEEAVELLDLGRSVFWNQAASLRSDLELLRDVVPELAAELEKIGRQLDAGNFSDSLFAIREDVSHDRRSAEEIGQERRHLVGLWEGLVERVRELPQFRFFLRPVPFSQLRQAAIAGRIIIINASRYGVDALVFSAAQPIGHVPLPDINIEELAILSRQILLRRPVVATEKAQRTYVVRHLEPALRIVWEAILVPIFNKLDVPSTPSTAISQSRIWWYPTGPLTFIPIHAAGPGRAVATDVSRLVISSYVTSLNSLLQAQKRHRQDTAMHSLKFLAISQPNTPNLPVLPQSIAEVDKLIKAVHVAAVRSDACSKQDIMHLDSSDATVNRVSAALDSCSWVHFACHGFQDPVLGMKSAFALHDGPLELGEIASKRLSSGQFAFLSACHAASGLKELPGEAMHLAAGLQFAGFPSVIATMWSIRDDDAPEVADQTYQHLFRNGLQGLDPSEAAAALNRAILHLREDPKVTVDQWAPFIHFGI</sequence>
<dbReference type="InterPro" id="IPR011990">
    <property type="entry name" value="TPR-like_helical_dom_sf"/>
</dbReference>
<organism evidence="2 3">
    <name type="scientific">Piloderma croceum (strain F 1598)</name>
    <dbReference type="NCBI Taxonomy" id="765440"/>
    <lineage>
        <taxon>Eukaryota</taxon>
        <taxon>Fungi</taxon>
        <taxon>Dikarya</taxon>
        <taxon>Basidiomycota</taxon>
        <taxon>Agaricomycotina</taxon>
        <taxon>Agaricomycetes</taxon>
        <taxon>Agaricomycetidae</taxon>
        <taxon>Atheliales</taxon>
        <taxon>Atheliaceae</taxon>
        <taxon>Piloderma</taxon>
    </lineage>
</organism>
<evidence type="ECO:0000313" key="3">
    <source>
        <dbReference type="Proteomes" id="UP000054166"/>
    </source>
</evidence>
<dbReference type="PANTHER" id="PTHR19959">
    <property type="entry name" value="KINESIN LIGHT CHAIN"/>
    <property type="match status" value="1"/>
</dbReference>
<dbReference type="PANTHER" id="PTHR19959:SF119">
    <property type="entry name" value="FUNGAL LIPASE-LIKE DOMAIN-CONTAINING PROTEIN"/>
    <property type="match status" value="1"/>
</dbReference>
<accession>A0A0C3FEY6</accession>
<gene>
    <name evidence="2" type="ORF">PILCRDRAFT_11178</name>
</gene>
<proteinExistence type="predicted"/>